<reference evidence="1 2" key="1">
    <citation type="journal article" date="2018" name="Front. Plant Sci.">
        <title>Red Clover (Trifolium pratense) and Zigzag Clover (T. medium) - A Picture of Genomic Similarities and Differences.</title>
        <authorList>
            <person name="Dluhosova J."/>
            <person name="Istvanek J."/>
            <person name="Nedelnik J."/>
            <person name="Repkova J."/>
        </authorList>
    </citation>
    <scope>NUCLEOTIDE SEQUENCE [LARGE SCALE GENOMIC DNA]</scope>
    <source>
        <strain evidence="2">cv. 10/8</strain>
        <tissue evidence="1">Leaf</tissue>
    </source>
</reference>
<sequence length="30" mass="3602">MVFYRVLFTVFRFSVMEELLLSPFTENQSA</sequence>
<organism evidence="1 2">
    <name type="scientific">Trifolium medium</name>
    <dbReference type="NCBI Taxonomy" id="97028"/>
    <lineage>
        <taxon>Eukaryota</taxon>
        <taxon>Viridiplantae</taxon>
        <taxon>Streptophyta</taxon>
        <taxon>Embryophyta</taxon>
        <taxon>Tracheophyta</taxon>
        <taxon>Spermatophyta</taxon>
        <taxon>Magnoliopsida</taxon>
        <taxon>eudicotyledons</taxon>
        <taxon>Gunneridae</taxon>
        <taxon>Pentapetalae</taxon>
        <taxon>rosids</taxon>
        <taxon>fabids</taxon>
        <taxon>Fabales</taxon>
        <taxon>Fabaceae</taxon>
        <taxon>Papilionoideae</taxon>
        <taxon>50 kb inversion clade</taxon>
        <taxon>NPAAA clade</taxon>
        <taxon>Hologalegina</taxon>
        <taxon>IRL clade</taxon>
        <taxon>Trifolieae</taxon>
        <taxon>Trifolium</taxon>
    </lineage>
</organism>
<dbReference type="AlphaFoldDB" id="A0A392TJA4"/>
<keyword evidence="2" id="KW-1185">Reference proteome</keyword>
<evidence type="ECO:0000313" key="1">
    <source>
        <dbReference type="EMBL" id="MCI61239.1"/>
    </source>
</evidence>
<proteinExistence type="predicted"/>
<dbReference type="Proteomes" id="UP000265520">
    <property type="component" value="Unassembled WGS sequence"/>
</dbReference>
<name>A0A392TJA4_9FABA</name>
<comment type="caution">
    <text evidence="1">The sequence shown here is derived from an EMBL/GenBank/DDBJ whole genome shotgun (WGS) entry which is preliminary data.</text>
</comment>
<feature type="non-terminal residue" evidence="1">
    <location>
        <position position="30"/>
    </location>
</feature>
<protein>
    <submittedName>
        <fullName evidence="1">Uncharacterized protein</fullName>
    </submittedName>
</protein>
<dbReference type="EMBL" id="LXQA010596013">
    <property type="protein sequence ID" value="MCI61239.1"/>
    <property type="molecule type" value="Genomic_DNA"/>
</dbReference>
<evidence type="ECO:0000313" key="2">
    <source>
        <dbReference type="Proteomes" id="UP000265520"/>
    </source>
</evidence>
<accession>A0A392TJA4</accession>